<accession>A0A8H7CF01</accession>
<dbReference type="Proteomes" id="UP000623467">
    <property type="component" value="Unassembled WGS sequence"/>
</dbReference>
<reference evidence="1" key="1">
    <citation type="submission" date="2020-05" db="EMBL/GenBank/DDBJ databases">
        <title>Mycena genomes resolve the evolution of fungal bioluminescence.</title>
        <authorList>
            <person name="Tsai I.J."/>
        </authorList>
    </citation>
    <scope>NUCLEOTIDE SEQUENCE</scope>
    <source>
        <strain evidence="1">160909Yilan</strain>
    </source>
</reference>
<sequence length="115" mass="13375">MTDSLGKTIQFAKGTCARNSFELVDIMREFLELKLWVSNIKSGLFETHSISTWKELVNYVRHSMESWQSIHKCGKKAKEIQTSILRLIEAEHQRKLSEDIQTFREIISSLTLALF</sequence>
<organism evidence="1 2">
    <name type="scientific">Mycena sanguinolenta</name>
    <dbReference type="NCBI Taxonomy" id="230812"/>
    <lineage>
        <taxon>Eukaryota</taxon>
        <taxon>Fungi</taxon>
        <taxon>Dikarya</taxon>
        <taxon>Basidiomycota</taxon>
        <taxon>Agaricomycotina</taxon>
        <taxon>Agaricomycetes</taxon>
        <taxon>Agaricomycetidae</taxon>
        <taxon>Agaricales</taxon>
        <taxon>Marasmiineae</taxon>
        <taxon>Mycenaceae</taxon>
        <taxon>Mycena</taxon>
    </lineage>
</organism>
<dbReference type="AlphaFoldDB" id="A0A8H7CF01"/>
<comment type="caution">
    <text evidence="1">The sequence shown here is derived from an EMBL/GenBank/DDBJ whole genome shotgun (WGS) entry which is preliminary data.</text>
</comment>
<gene>
    <name evidence="1" type="ORF">MSAN_02353200</name>
</gene>
<dbReference type="OrthoDB" id="2948624at2759"/>
<keyword evidence="2" id="KW-1185">Reference proteome</keyword>
<evidence type="ECO:0000313" key="1">
    <source>
        <dbReference type="EMBL" id="KAF7335199.1"/>
    </source>
</evidence>
<proteinExistence type="predicted"/>
<name>A0A8H7CF01_9AGAR</name>
<evidence type="ECO:0000313" key="2">
    <source>
        <dbReference type="Proteomes" id="UP000623467"/>
    </source>
</evidence>
<dbReference type="EMBL" id="JACAZH010000042">
    <property type="protein sequence ID" value="KAF7335199.1"/>
    <property type="molecule type" value="Genomic_DNA"/>
</dbReference>
<protein>
    <submittedName>
        <fullName evidence="1">Uncharacterized protein</fullName>
    </submittedName>
</protein>